<feature type="region of interest" description="Disordered" evidence="7">
    <location>
        <begin position="1"/>
        <end position="31"/>
    </location>
</feature>
<gene>
    <name evidence="10" type="ORF">KC19_10G028800</name>
</gene>
<dbReference type="NCBIfam" id="TIGR00229">
    <property type="entry name" value="sensory_box"/>
    <property type="match status" value="2"/>
</dbReference>
<evidence type="ECO:0000256" key="3">
    <source>
        <dbReference type="ARBA" id="ARBA00022630"/>
    </source>
</evidence>
<feature type="domain" description="PAS" evidence="8">
    <location>
        <begin position="73"/>
        <end position="119"/>
    </location>
</feature>
<reference evidence="10" key="1">
    <citation type="submission" date="2020-06" db="EMBL/GenBank/DDBJ databases">
        <title>WGS assembly of Ceratodon purpureus strain R40.</title>
        <authorList>
            <person name="Carey S.B."/>
            <person name="Jenkins J."/>
            <person name="Shu S."/>
            <person name="Lovell J.T."/>
            <person name="Sreedasyam A."/>
            <person name="Maumus F."/>
            <person name="Tiley G.P."/>
            <person name="Fernandez-Pozo N."/>
            <person name="Barry K."/>
            <person name="Chen C."/>
            <person name="Wang M."/>
            <person name="Lipzen A."/>
            <person name="Daum C."/>
            <person name="Saski C.A."/>
            <person name="Payton A.C."/>
            <person name="Mcbreen J.C."/>
            <person name="Conrad R.E."/>
            <person name="Kollar L.M."/>
            <person name="Olsson S."/>
            <person name="Huttunen S."/>
            <person name="Landis J.B."/>
            <person name="Wickett N.J."/>
            <person name="Johnson M.G."/>
            <person name="Rensing S.A."/>
            <person name="Grimwood J."/>
            <person name="Schmutz J."/>
            <person name="Mcdaniel S.F."/>
        </authorList>
    </citation>
    <scope>NUCLEOTIDE SEQUENCE</scope>
    <source>
        <strain evidence="10">R40</strain>
    </source>
</reference>
<evidence type="ECO:0000256" key="1">
    <source>
        <dbReference type="ARBA" id="ARBA00022543"/>
    </source>
</evidence>
<dbReference type="CDD" id="cd00130">
    <property type="entry name" value="PAS"/>
    <property type="match status" value="2"/>
</dbReference>
<dbReference type="FunFam" id="3.30.450.20:FF:000080">
    <property type="entry name" value="protein TWIN LOV 1"/>
    <property type="match status" value="1"/>
</dbReference>
<dbReference type="SMART" id="SM00091">
    <property type="entry name" value="PAS"/>
    <property type="match status" value="2"/>
</dbReference>
<dbReference type="EMBL" id="CM026431">
    <property type="protein sequence ID" value="KAG0558444.1"/>
    <property type="molecule type" value="Genomic_DNA"/>
</dbReference>
<dbReference type="GO" id="GO:0009637">
    <property type="term" value="P:response to blue light"/>
    <property type="evidence" value="ECO:0007669"/>
    <property type="project" value="UniProtKB-ARBA"/>
</dbReference>
<feature type="domain" description="PAC" evidence="9">
    <location>
        <begin position="120"/>
        <end position="174"/>
    </location>
</feature>
<dbReference type="AlphaFoldDB" id="A0A8T0GJM7"/>
<evidence type="ECO:0000256" key="7">
    <source>
        <dbReference type="SAM" id="MobiDB-lite"/>
    </source>
</evidence>
<evidence type="ECO:0000259" key="9">
    <source>
        <dbReference type="PROSITE" id="PS50113"/>
    </source>
</evidence>
<dbReference type="PANTHER" id="PTHR47429:SF2">
    <property type="entry name" value="PROTEIN TWIN LOV 1"/>
    <property type="match status" value="1"/>
</dbReference>
<evidence type="ECO:0000256" key="4">
    <source>
        <dbReference type="ARBA" id="ARBA00022643"/>
    </source>
</evidence>
<dbReference type="InterPro" id="IPR000700">
    <property type="entry name" value="PAS-assoc_C"/>
</dbReference>
<keyword evidence="11" id="KW-1185">Reference proteome</keyword>
<evidence type="ECO:0000313" key="11">
    <source>
        <dbReference type="Proteomes" id="UP000822688"/>
    </source>
</evidence>
<dbReference type="PANTHER" id="PTHR47429">
    <property type="entry name" value="PROTEIN TWIN LOV 1"/>
    <property type="match status" value="1"/>
</dbReference>
<proteinExistence type="predicted"/>
<evidence type="ECO:0000256" key="6">
    <source>
        <dbReference type="ARBA" id="ARBA00023170"/>
    </source>
</evidence>
<dbReference type="Gene3D" id="3.30.450.20">
    <property type="entry name" value="PAS domain"/>
    <property type="match status" value="2"/>
</dbReference>
<keyword evidence="2" id="KW-0716">Sensory transduction</keyword>
<sequence>MSLGSTSSGVPEKLKMDGGSGGRSGSFGKRRPAKLEELVESLSRAYNEKIGHALGQHEYNFVLSDPRLPDHPIVFASEGFLRMSGYERDEVLGRNCRFLQGPDTDRGTVVEIRDAIREERACQVRILNYTKQGAPFWNLFHMAPIFASDGRVIHYVGVQTPIAPDLASQAVPVELPAEGVVEDGAVSSELEDQTPVEMRLNGGGEAKVDEEDDAEPAMVNEDLKKKAALAVQRVTGELTQSCRVEGAVLQNRRVGLSDCAANGVVSSSLMLSLTRIQQSLVLADPSLPDTPIVHASDVFCELTGYSREEVVGRNCRFLQGPDTDPEAVREIREAIQAEKPCTVRILNYRKDNTPFWNHLHVAPVRSATGKVAYYVGVQLDVSDADIPMRGDTMSANAKQLSAVGVVRVAVRSLQGSGLRRSFKTPQPN</sequence>
<evidence type="ECO:0000256" key="5">
    <source>
        <dbReference type="ARBA" id="ARBA00022991"/>
    </source>
</evidence>
<dbReference type="GO" id="GO:0009881">
    <property type="term" value="F:photoreceptor activity"/>
    <property type="evidence" value="ECO:0007669"/>
    <property type="project" value="UniProtKB-KW"/>
</dbReference>
<keyword evidence="5" id="KW-0157">Chromophore</keyword>
<evidence type="ECO:0000256" key="2">
    <source>
        <dbReference type="ARBA" id="ARBA00022606"/>
    </source>
</evidence>
<dbReference type="Pfam" id="PF13426">
    <property type="entry name" value="PAS_9"/>
    <property type="match status" value="2"/>
</dbReference>
<keyword evidence="4" id="KW-0288">FMN</keyword>
<dbReference type="PROSITE" id="PS50113">
    <property type="entry name" value="PAC"/>
    <property type="match status" value="2"/>
</dbReference>
<keyword evidence="3" id="KW-0285">Flavoprotein</keyword>
<dbReference type="PROSITE" id="PS50112">
    <property type="entry name" value="PAS"/>
    <property type="match status" value="2"/>
</dbReference>
<comment type="caution">
    <text evidence="10">The sequence shown here is derived from an EMBL/GenBank/DDBJ whole genome shotgun (WGS) entry which is preliminary data.</text>
</comment>
<keyword evidence="1" id="KW-0600">Photoreceptor protein</keyword>
<dbReference type="GO" id="GO:0005634">
    <property type="term" value="C:nucleus"/>
    <property type="evidence" value="ECO:0007669"/>
    <property type="project" value="TreeGrafter"/>
</dbReference>
<dbReference type="FunFam" id="3.30.450.20:FF:000153">
    <property type="entry name" value="Protein TWIN LOV 1 isoform D"/>
    <property type="match status" value="1"/>
</dbReference>
<dbReference type="InterPro" id="IPR000014">
    <property type="entry name" value="PAS"/>
</dbReference>
<evidence type="ECO:0000259" key="8">
    <source>
        <dbReference type="PROSITE" id="PS50112"/>
    </source>
</evidence>
<feature type="domain" description="PAS" evidence="8">
    <location>
        <begin position="292"/>
        <end position="338"/>
    </location>
</feature>
<evidence type="ECO:0000313" key="10">
    <source>
        <dbReference type="EMBL" id="KAG0558444.1"/>
    </source>
</evidence>
<dbReference type="InterPro" id="IPR035965">
    <property type="entry name" value="PAS-like_dom_sf"/>
</dbReference>
<dbReference type="InterPro" id="IPR001610">
    <property type="entry name" value="PAC"/>
</dbReference>
<accession>A0A8T0GJM7</accession>
<organism evidence="10 11">
    <name type="scientific">Ceratodon purpureus</name>
    <name type="common">Fire moss</name>
    <name type="synonym">Dicranum purpureum</name>
    <dbReference type="NCBI Taxonomy" id="3225"/>
    <lineage>
        <taxon>Eukaryota</taxon>
        <taxon>Viridiplantae</taxon>
        <taxon>Streptophyta</taxon>
        <taxon>Embryophyta</taxon>
        <taxon>Bryophyta</taxon>
        <taxon>Bryophytina</taxon>
        <taxon>Bryopsida</taxon>
        <taxon>Dicranidae</taxon>
        <taxon>Pseudoditrichales</taxon>
        <taxon>Ditrichaceae</taxon>
        <taxon>Ceratodon</taxon>
    </lineage>
</organism>
<keyword evidence="6" id="KW-0675">Receptor</keyword>
<dbReference type="Proteomes" id="UP000822688">
    <property type="component" value="Chromosome 10"/>
</dbReference>
<name>A0A8T0GJM7_CERPU</name>
<dbReference type="SUPFAM" id="SSF55785">
    <property type="entry name" value="PYP-like sensor domain (PAS domain)"/>
    <property type="match status" value="2"/>
</dbReference>
<feature type="domain" description="PAC" evidence="9">
    <location>
        <begin position="339"/>
        <end position="393"/>
    </location>
</feature>
<dbReference type="SMART" id="SM00086">
    <property type="entry name" value="PAC"/>
    <property type="match status" value="2"/>
</dbReference>
<protein>
    <recommendedName>
        <fullName evidence="12">LOV domain-containing protein</fullName>
    </recommendedName>
</protein>
<evidence type="ECO:0008006" key="12">
    <source>
        <dbReference type="Google" id="ProtNLM"/>
    </source>
</evidence>